<organism evidence="2 3">
    <name type="scientific">Duganella aceris</name>
    <dbReference type="NCBI Taxonomy" id="2703883"/>
    <lineage>
        <taxon>Bacteria</taxon>
        <taxon>Pseudomonadati</taxon>
        <taxon>Pseudomonadota</taxon>
        <taxon>Betaproteobacteria</taxon>
        <taxon>Burkholderiales</taxon>
        <taxon>Oxalobacteraceae</taxon>
        <taxon>Telluria group</taxon>
        <taxon>Duganella</taxon>
    </lineage>
</organism>
<dbReference type="Proteomes" id="UP000666369">
    <property type="component" value="Unassembled WGS sequence"/>
</dbReference>
<accession>A0ABX0FE87</accession>
<dbReference type="RefSeq" id="WP_166097566.1">
    <property type="nucleotide sequence ID" value="NZ_JAADJT010000001.1"/>
</dbReference>
<protein>
    <submittedName>
        <fullName evidence="2">Uncharacterized protein</fullName>
    </submittedName>
</protein>
<keyword evidence="3" id="KW-1185">Reference proteome</keyword>
<comment type="caution">
    <text evidence="2">The sequence shown here is derived from an EMBL/GenBank/DDBJ whole genome shotgun (WGS) entry which is preliminary data.</text>
</comment>
<reference evidence="3" key="1">
    <citation type="submission" date="2023-07" db="EMBL/GenBank/DDBJ databases">
        <title>Duganella aceri sp. nov., isolated from tree sap.</title>
        <authorList>
            <person name="Kim I.S."/>
        </authorList>
    </citation>
    <scope>NUCLEOTIDE SEQUENCE [LARGE SCALE GENOMIC DNA]</scope>
    <source>
        <strain evidence="3">SAP-35</strain>
    </source>
</reference>
<proteinExistence type="predicted"/>
<evidence type="ECO:0000313" key="3">
    <source>
        <dbReference type="Proteomes" id="UP000666369"/>
    </source>
</evidence>
<gene>
    <name evidence="2" type="ORF">GW587_01145</name>
</gene>
<name>A0ABX0FE87_9BURK</name>
<evidence type="ECO:0000256" key="1">
    <source>
        <dbReference type="SAM" id="SignalP"/>
    </source>
</evidence>
<dbReference type="EMBL" id="JAADJT010000001">
    <property type="protein sequence ID" value="NGZ82865.1"/>
    <property type="molecule type" value="Genomic_DNA"/>
</dbReference>
<sequence>MKNTVKAIALVLFSLPLIASAAGKVATGSMQVSFVVKESCTVQATTTTAAKTPAVACQLNTPYQMTRSADKAAASSSDTAMAIRPESGAQDWTITF</sequence>
<evidence type="ECO:0000313" key="2">
    <source>
        <dbReference type="EMBL" id="NGZ82865.1"/>
    </source>
</evidence>
<feature type="signal peptide" evidence="1">
    <location>
        <begin position="1"/>
        <end position="21"/>
    </location>
</feature>
<feature type="chain" id="PRO_5045578398" evidence="1">
    <location>
        <begin position="22"/>
        <end position="96"/>
    </location>
</feature>
<keyword evidence="1" id="KW-0732">Signal</keyword>